<protein>
    <submittedName>
        <fullName evidence="2">DUF2157 domain-containing protein</fullName>
    </submittedName>
</protein>
<comment type="caution">
    <text evidence="2">The sequence shown here is derived from an EMBL/GenBank/DDBJ whole genome shotgun (WGS) entry which is preliminary data.</text>
</comment>
<dbReference type="RefSeq" id="WP_188461255.1">
    <property type="nucleotide sequence ID" value="NZ_BAABHU010000003.1"/>
</dbReference>
<feature type="transmembrane region" description="Helical" evidence="1">
    <location>
        <begin position="144"/>
        <end position="160"/>
    </location>
</feature>
<dbReference type="EMBL" id="BMEC01000003">
    <property type="protein sequence ID" value="GGC28160.1"/>
    <property type="molecule type" value="Genomic_DNA"/>
</dbReference>
<feature type="transmembrane region" description="Helical" evidence="1">
    <location>
        <begin position="227"/>
        <end position="249"/>
    </location>
</feature>
<feature type="transmembrane region" description="Helical" evidence="1">
    <location>
        <begin position="87"/>
        <end position="105"/>
    </location>
</feature>
<feature type="transmembrane region" description="Helical" evidence="1">
    <location>
        <begin position="287"/>
        <end position="306"/>
    </location>
</feature>
<keyword evidence="1" id="KW-0472">Membrane</keyword>
<evidence type="ECO:0000313" key="2">
    <source>
        <dbReference type="EMBL" id="GGC28160.1"/>
    </source>
</evidence>
<feature type="transmembrane region" description="Helical" evidence="1">
    <location>
        <begin position="197"/>
        <end position="215"/>
    </location>
</feature>
<evidence type="ECO:0000313" key="3">
    <source>
        <dbReference type="Proteomes" id="UP000636010"/>
    </source>
</evidence>
<accession>A0ABQ1LU08</accession>
<gene>
    <name evidence="2" type="ORF">GCM10011506_11920</name>
</gene>
<feature type="transmembrane region" description="Helical" evidence="1">
    <location>
        <begin position="46"/>
        <end position="67"/>
    </location>
</feature>
<proteinExistence type="predicted"/>
<name>A0ABQ1LU08_9BACT</name>
<keyword evidence="1" id="KW-1133">Transmembrane helix</keyword>
<organism evidence="2 3">
    <name type="scientific">Marivirga lumbricoides</name>
    <dbReference type="NCBI Taxonomy" id="1046115"/>
    <lineage>
        <taxon>Bacteria</taxon>
        <taxon>Pseudomonadati</taxon>
        <taxon>Bacteroidota</taxon>
        <taxon>Cytophagia</taxon>
        <taxon>Cytophagales</taxon>
        <taxon>Marivirgaceae</taxon>
        <taxon>Marivirga</taxon>
    </lineage>
</organism>
<keyword evidence="3" id="KW-1185">Reference proteome</keyword>
<feature type="transmembrane region" description="Helical" evidence="1">
    <location>
        <begin position="261"/>
        <end position="280"/>
    </location>
</feature>
<dbReference type="Proteomes" id="UP000636010">
    <property type="component" value="Unassembled WGS sequence"/>
</dbReference>
<feature type="transmembrane region" description="Helical" evidence="1">
    <location>
        <begin position="165"/>
        <end position="185"/>
    </location>
</feature>
<reference evidence="3" key="1">
    <citation type="journal article" date="2019" name="Int. J. Syst. Evol. Microbiol.">
        <title>The Global Catalogue of Microorganisms (GCM) 10K type strain sequencing project: providing services to taxonomists for standard genome sequencing and annotation.</title>
        <authorList>
            <consortium name="The Broad Institute Genomics Platform"/>
            <consortium name="The Broad Institute Genome Sequencing Center for Infectious Disease"/>
            <person name="Wu L."/>
            <person name="Ma J."/>
        </authorList>
    </citation>
    <scope>NUCLEOTIDE SEQUENCE [LARGE SCALE GENOMIC DNA]</scope>
    <source>
        <strain evidence="3">CGMCC 1.10832</strain>
    </source>
</reference>
<feature type="transmembrane region" description="Helical" evidence="1">
    <location>
        <begin position="312"/>
        <end position="329"/>
    </location>
</feature>
<evidence type="ECO:0000256" key="1">
    <source>
        <dbReference type="SAM" id="Phobius"/>
    </source>
</evidence>
<sequence>MKVNRKEKEIIEKALNSWSAEQLLSEEKSSELKNSLEQKPFNWQAVAYYSFIFAVASLLIAVASIFADKALLALIDSLISTSYVTKFIVFALLSGLFFWLDWKYAGNTLKKKYSKEVFSFLGAIFLAIATGFLCFLLGIEERPGILIFILSIIYFSIAFYRKKELLWFFGLIALMIGYGAITYNLSRDNELFLGMNFPLRFSFLGLLILGATYFLKQVNSLQSFINPTYFSGLLIFFLSLWFLSIFGNYSSYSAWLEIRQYQLWFYSFLLLGASIAAIVLGLKKEDVLLKNTGVTFIFLNLYTRYFEYFWDTMHKAVFFGLIAISFWLIGKKAEKIWDRGD</sequence>
<keyword evidence="1" id="KW-0812">Transmembrane</keyword>
<feature type="transmembrane region" description="Helical" evidence="1">
    <location>
        <begin position="117"/>
        <end position="138"/>
    </location>
</feature>